<protein>
    <submittedName>
        <fullName evidence="2">Uncharacterized protein</fullName>
    </submittedName>
</protein>
<dbReference type="AlphaFoldDB" id="A0AAW1XXT0"/>
<name>A0AAW1XXT0_RUBAR</name>
<dbReference type="EMBL" id="JBEDUW010000003">
    <property type="protein sequence ID" value="KAK9940603.1"/>
    <property type="molecule type" value="Genomic_DNA"/>
</dbReference>
<keyword evidence="3" id="KW-1185">Reference proteome</keyword>
<sequence length="135" mass="15606">MSPRFTVASVFPPASLTQLRFHRRRPPNRHKPPLTSNPSCHRSQVKSSSVRCRDQPSSPRRHHDFDCLHHHLTQLLLPPVSSSIKTTTAPPSFTTHRSNHIEPVLDLCSSGHRRHLPMEGRESWCAWKREMRDLN</sequence>
<proteinExistence type="predicted"/>
<accession>A0AAW1XXT0</accession>
<feature type="compositionally biased region" description="Polar residues" evidence="1">
    <location>
        <begin position="34"/>
        <end position="58"/>
    </location>
</feature>
<feature type="region of interest" description="Disordered" evidence="1">
    <location>
        <begin position="20"/>
        <end position="64"/>
    </location>
</feature>
<dbReference type="Proteomes" id="UP001457282">
    <property type="component" value="Unassembled WGS sequence"/>
</dbReference>
<feature type="compositionally biased region" description="Basic residues" evidence="1">
    <location>
        <begin position="20"/>
        <end position="32"/>
    </location>
</feature>
<gene>
    <name evidence="2" type="ORF">M0R45_017256</name>
</gene>
<evidence type="ECO:0000313" key="3">
    <source>
        <dbReference type="Proteomes" id="UP001457282"/>
    </source>
</evidence>
<reference evidence="2 3" key="1">
    <citation type="journal article" date="2023" name="G3 (Bethesda)">
        <title>A chromosome-length genome assembly and annotation of blackberry (Rubus argutus, cv. 'Hillquist').</title>
        <authorList>
            <person name="Bruna T."/>
            <person name="Aryal R."/>
            <person name="Dudchenko O."/>
            <person name="Sargent D.J."/>
            <person name="Mead D."/>
            <person name="Buti M."/>
            <person name="Cavallini A."/>
            <person name="Hytonen T."/>
            <person name="Andres J."/>
            <person name="Pham M."/>
            <person name="Weisz D."/>
            <person name="Mascagni F."/>
            <person name="Usai G."/>
            <person name="Natali L."/>
            <person name="Bassil N."/>
            <person name="Fernandez G.E."/>
            <person name="Lomsadze A."/>
            <person name="Armour M."/>
            <person name="Olukolu B."/>
            <person name="Poorten T."/>
            <person name="Britton C."/>
            <person name="Davik J."/>
            <person name="Ashrafi H."/>
            <person name="Aiden E.L."/>
            <person name="Borodovsky M."/>
            <person name="Worthington M."/>
        </authorList>
    </citation>
    <scope>NUCLEOTIDE SEQUENCE [LARGE SCALE GENOMIC DNA]</scope>
    <source>
        <strain evidence="2">PI 553951</strain>
    </source>
</reference>
<evidence type="ECO:0000313" key="2">
    <source>
        <dbReference type="EMBL" id="KAK9940603.1"/>
    </source>
</evidence>
<comment type="caution">
    <text evidence="2">The sequence shown here is derived from an EMBL/GenBank/DDBJ whole genome shotgun (WGS) entry which is preliminary data.</text>
</comment>
<evidence type="ECO:0000256" key="1">
    <source>
        <dbReference type="SAM" id="MobiDB-lite"/>
    </source>
</evidence>
<organism evidence="2 3">
    <name type="scientific">Rubus argutus</name>
    <name type="common">Southern blackberry</name>
    <dbReference type="NCBI Taxonomy" id="59490"/>
    <lineage>
        <taxon>Eukaryota</taxon>
        <taxon>Viridiplantae</taxon>
        <taxon>Streptophyta</taxon>
        <taxon>Embryophyta</taxon>
        <taxon>Tracheophyta</taxon>
        <taxon>Spermatophyta</taxon>
        <taxon>Magnoliopsida</taxon>
        <taxon>eudicotyledons</taxon>
        <taxon>Gunneridae</taxon>
        <taxon>Pentapetalae</taxon>
        <taxon>rosids</taxon>
        <taxon>fabids</taxon>
        <taxon>Rosales</taxon>
        <taxon>Rosaceae</taxon>
        <taxon>Rosoideae</taxon>
        <taxon>Rosoideae incertae sedis</taxon>
        <taxon>Rubus</taxon>
    </lineage>
</organism>